<gene>
    <name evidence="1" type="ordered locus">AM1_0375</name>
</gene>
<proteinExistence type="predicted"/>
<keyword evidence="2" id="KW-1185">Reference proteome</keyword>
<name>B0C9Z2_ACAM1</name>
<reference evidence="1 2" key="1">
    <citation type="journal article" date="2008" name="Proc. Natl. Acad. Sci. U.S.A.">
        <title>Niche adaptation and genome expansion in the chlorophyll d-producing cyanobacterium Acaryochloris marina.</title>
        <authorList>
            <person name="Swingley W.D."/>
            <person name="Chen M."/>
            <person name="Cheung P.C."/>
            <person name="Conrad A.L."/>
            <person name="Dejesa L.C."/>
            <person name="Hao J."/>
            <person name="Honchak B.M."/>
            <person name="Karbach L.E."/>
            <person name="Kurdoglu A."/>
            <person name="Lahiri S."/>
            <person name="Mastrian S.D."/>
            <person name="Miyashita H."/>
            <person name="Page L."/>
            <person name="Ramakrishna P."/>
            <person name="Satoh S."/>
            <person name="Sattley W.M."/>
            <person name="Shimada Y."/>
            <person name="Taylor H.L."/>
            <person name="Tomo T."/>
            <person name="Tsuchiya T."/>
            <person name="Wang Z.T."/>
            <person name="Raymond J."/>
            <person name="Mimuro M."/>
            <person name="Blankenship R.E."/>
            <person name="Touchman J.W."/>
        </authorList>
    </citation>
    <scope>NUCLEOTIDE SEQUENCE [LARGE SCALE GENOMIC DNA]</scope>
    <source>
        <strain evidence="2">MBIC 11017</strain>
    </source>
</reference>
<accession>B0C9Z2</accession>
<dbReference type="EMBL" id="CP000828">
    <property type="protein sequence ID" value="ABW25432.1"/>
    <property type="molecule type" value="Genomic_DNA"/>
</dbReference>
<evidence type="ECO:0000313" key="2">
    <source>
        <dbReference type="Proteomes" id="UP000000268"/>
    </source>
</evidence>
<sequence>MKVKICNYVLCQLKSQATHGFVVKALSAQELLLEKVLLLELDQ</sequence>
<organism evidence="1 2">
    <name type="scientific">Acaryochloris marina (strain MBIC 11017)</name>
    <dbReference type="NCBI Taxonomy" id="329726"/>
    <lineage>
        <taxon>Bacteria</taxon>
        <taxon>Bacillati</taxon>
        <taxon>Cyanobacteriota</taxon>
        <taxon>Cyanophyceae</taxon>
        <taxon>Acaryochloridales</taxon>
        <taxon>Acaryochloridaceae</taxon>
        <taxon>Acaryochloris</taxon>
    </lineage>
</organism>
<dbReference type="KEGG" id="amr:AM1_0375"/>
<evidence type="ECO:0000313" key="1">
    <source>
        <dbReference type="EMBL" id="ABW25432.1"/>
    </source>
</evidence>
<protein>
    <submittedName>
        <fullName evidence="1">Uncharacterized protein</fullName>
    </submittedName>
</protein>
<dbReference type="HOGENOM" id="CLU_3228051_0_0_3"/>
<dbReference type="Proteomes" id="UP000000268">
    <property type="component" value="Chromosome"/>
</dbReference>
<dbReference type="AlphaFoldDB" id="B0C9Z2"/>